<accession>A0A6N2ZLK8</accession>
<evidence type="ECO:0000256" key="1">
    <source>
        <dbReference type="SAM" id="Phobius"/>
    </source>
</evidence>
<sequence>MEITMTAYLLIPYFVIILFKKIDFIFYNLVFFSAFTSVSIFNLGRASSITAYQIISLILFLKFSFLVLTKRINFKVKIRKSLLVFVIICGLSILLIPYKSKFIVLSPNDIYENVRFSIQNITQYCYLIISYIVYFITYILFSNNIINIKKTFKILGISFVCVLTLGIFQLIIPTNEFNLIFRNAVYVNDQYFLGRPRLASVNAEASILALFITPIIAMYLTIFRANIKIKYLILALLGIIIGIVSNSSGFYLGIFIYLLADIVLLKRKKNGKIAIKKIIVYYITVVIFIIGVFLFRDLITEGIVSLFDKITGKHVSGVGRGNAFINQMQVFSQNLIFGIGFGTTKSYDLFSTWLVQVGILGFSMYFAYILKSIIILKKKNPSLMMLILITNVVLLVSVSNFTYNYIWIYYGLADYIIFSKDIIKQQN</sequence>
<keyword evidence="1" id="KW-0472">Membrane</keyword>
<keyword evidence="1" id="KW-0812">Transmembrane</keyword>
<reference evidence="2" key="1">
    <citation type="submission" date="2019-11" db="EMBL/GenBank/DDBJ databases">
        <authorList>
            <person name="Feng L."/>
        </authorList>
    </citation>
    <scope>NUCLEOTIDE SEQUENCE</scope>
    <source>
        <strain evidence="2">CTertiumLFYP3</strain>
    </source>
</reference>
<feature type="transmembrane region" description="Helical" evidence="1">
    <location>
        <begin position="229"/>
        <end position="244"/>
    </location>
</feature>
<dbReference type="EMBL" id="CACRTO010000006">
    <property type="protein sequence ID" value="VYT78620.1"/>
    <property type="molecule type" value="Genomic_DNA"/>
</dbReference>
<name>A0A6N2ZLK8_9CLOT</name>
<dbReference type="RefSeq" id="WP_156625043.1">
    <property type="nucleotide sequence ID" value="NZ_CACRTO010000006.1"/>
</dbReference>
<organism evidence="2">
    <name type="scientific">Clostridium tertium</name>
    <dbReference type="NCBI Taxonomy" id="1559"/>
    <lineage>
        <taxon>Bacteria</taxon>
        <taxon>Bacillati</taxon>
        <taxon>Bacillota</taxon>
        <taxon>Clostridia</taxon>
        <taxon>Eubacteriales</taxon>
        <taxon>Clostridiaceae</taxon>
        <taxon>Clostridium</taxon>
    </lineage>
</organism>
<feature type="transmembrane region" description="Helical" evidence="1">
    <location>
        <begin position="382"/>
        <end position="399"/>
    </location>
</feature>
<dbReference type="AlphaFoldDB" id="A0A6N2ZLK8"/>
<feature type="transmembrane region" description="Helical" evidence="1">
    <location>
        <begin position="350"/>
        <end position="370"/>
    </location>
</feature>
<keyword evidence="1" id="KW-1133">Transmembrane helix</keyword>
<evidence type="ECO:0000313" key="2">
    <source>
        <dbReference type="EMBL" id="VYT78620.1"/>
    </source>
</evidence>
<feature type="transmembrane region" description="Helical" evidence="1">
    <location>
        <begin position="49"/>
        <end position="69"/>
    </location>
</feature>
<feature type="transmembrane region" description="Helical" evidence="1">
    <location>
        <begin position="250"/>
        <end position="266"/>
    </location>
</feature>
<protein>
    <recommendedName>
        <fullName evidence="3">O-Antigen ligase</fullName>
    </recommendedName>
</protein>
<evidence type="ECO:0008006" key="3">
    <source>
        <dbReference type="Google" id="ProtNLM"/>
    </source>
</evidence>
<feature type="transmembrane region" description="Helical" evidence="1">
    <location>
        <begin position="205"/>
        <end position="222"/>
    </location>
</feature>
<feature type="transmembrane region" description="Helical" evidence="1">
    <location>
        <begin position="81"/>
        <end position="98"/>
    </location>
</feature>
<proteinExistence type="predicted"/>
<feature type="transmembrane region" description="Helical" evidence="1">
    <location>
        <begin position="153"/>
        <end position="172"/>
    </location>
</feature>
<gene>
    <name evidence="2" type="ORF">CTLFYP3_00678</name>
</gene>
<feature type="transmembrane region" description="Helical" evidence="1">
    <location>
        <begin position="278"/>
        <end position="295"/>
    </location>
</feature>
<feature type="transmembrane region" description="Helical" evidence="1">
    <location>
        <begin position="121"/>
        <end position="141"/>
    </location>
</feature>